<proteinExistence type="inferred from homology"/>
<evidence type="ECO:0000259" key="10">
    <source>
        <dbReference type="PROSITE" id="PS50835"/>
    </source>
</evidence>
<dbReference type="RefSeq" id="XP_017689482.1">
    <property type="nucleotide sequence ID" value="XM_017833993.1"/>
</dbReference>
<feature type="domain" description="Ig-like" evidence="10">
    <location>
        <begin position="92"/>
        <end position="211"/>
    </location>
</feature>
<dbReference type="RefSeq" id="XP_017689484.1">
    <property type="nucleotide sequence ID" value="XM_017833995.1"/>
</dbReference>
<evidence type="ECO:0000256" key="7">
    <source>
        <dbReference type="ARBA" id="ARBA00023180"/>
    </source>
</evidence>
<dbReference type="GO" id="GO:0009897">
    <property type="term" value="C:external side of plasma membrane"/>
    <property type="evidence" value="ECO:0007669"/>
    <property type="project" value="TreeGrafter"/>
</dbReference>
<dbReference type="InterPro" id="IPR036179">
    <property type="entry name" value="Ig-like_dom_sf"/>
</dbReference>
<feature type="signal peptide" evidence="9">
    <location>
        <begin position="1"/>
        <end position="29"/>
    </location>
</feature>
<dbReference type="OrthoDB" id="8915654at2759"/>
<evidence type="ECO:0000256" key="4">
    <source>
        <dbReference type="ARBA" id="ARBA00022989"/>
    </source>
</evidence>
<evidence type="ECO:0000256" key="9">
    <source>
        <dbReference type="SAM" id="SignalP"/>
    </source>
</evidence>
<dbReference type="GO" id="GO:0150077">
    <property type="term" value="P:regulation of neuroinflammatory response"/>
    <property type="evidence" value="ECO:0007669"/>
    <property type="project" value="InterPro"/>
</dbReference>
<keyword evidence="9" id="KW-0732">Signal</keyword>
<dbReference type="InterPro" id="IPR013106">
    <property type="entry name" value="Ig_V-set"/>
</dbReference>
<dbReference type="PANTHER" id="PTHR21462:SF2">
    <property type="entry name" value="CELL SURFACE GLYCOPROTEIN CD200 RECEPTOR 2"/>
    <property type="match status" value="1"/>
</dbReference>
<dbReference type="Gene3D" id="2.60.40.10">
    <property type="entry name" value="Immunoglobulins"/>
    <property type="match status" value="2"/>
</dbReference>
<dbReference type="InterPro" id="IPR003599">
    <property type="entry name" value="Ig_sub"/>
</dbReference>
<protein>
    <submittedName>
        <fullName evidence="12 13">Cell surface glycoprotein CD200 receptor 1-A-like</fullName>
    </submittedName>
</protein>
<comment type="similarity">
    <text evidence="2">Belongs to the CD200R family.</text>
</comment>
<dbReference type="AlphaFoldDB" id="A0A6J0IS41"/>
<dbReference type="GeneID" id="108506684"/>
<evidence type="ECO:0000256" key="8">
    <source>
        <dbReference type="SAM" id="Phobius"/>
    </source>
</evidence>
<dbReference type="SUPFAM" id="SSF48726">
    <property type="entry name" value="Immunoglobulin"/>
    <property type="match status" value="2"/>
</dbReference>
<dbReference type="PROSITE" id="PS50835">
    <property type="entry name" value="IG_LIKE"/>
    <property type="match status" value="1"/>
</dbReference>
<dbReference type="InterPro" id="IPR007110">
    <property type="entry name" value="Ig-like_dom"/>
</dbReference>
<evidence type="ECO:0000256" key="5">
    <source>
        <dbReference type="ARBA" id="ARBA00023136"/>
    </source>
</evidence>
<evidence type="ECO:0000256" key="1">
    <source>
        <dbReference type="ARBA" id="ARBA00004167"/>
    </source>
</evidence>
<dbReference type="PANTHER" id="PTHR21462">
    <property type="entry name" value="CELL SURFACE GLYCOPROTEIN OX2 RECEPTOR PRECURSOR"/>
    <property type="match status" value="1"/>
</dbReference>
<dbReference type="GO" id="GO:0038023">
    <property type="term" value="F:signaling receptor activity"/>
    <property type="evidence" value="ECO:0007669"/>
    <property type="project" value="InterPro"/>
</dbReference>
<reference evidence="12 13" key="1">
    <citation type="submission" date="2025-04" db="UniProtKB">
        <authorList>
            <consortium name="RefSeq"/>
        </authorList>
    </citation>
    <scope>IDENTIFICATION</scope>
</reference>
<keyword evidence="3 8" id="KW-0812">Transmembrane</keyword>
<dbReference type="SMART" id="SM00409">
    <property type="entry name" value="IG"/>
    <property type="match status" value="1"/>
</dbReference>
<keyword evidence="5 8" id="KW-0472">Membrane</keyword>
<comment type="subcellular location">
    <subcellularLocation>
        <location evidence="1">Membrane</location>
        <topology evidence="1">Single-pass membrane protein</topology>
    </subcellularLocation>
</comment>
<evidence type="ECO:0000313" key="11">
    <source>
        <dbReference type="Proteomes" id="UP000504624"/>
    </source>
</evidence>
<keyword evidence="4 8" id="KW-1133">Transmembrane helix</keyword>
<evidence type="ECO:0000256" key="2">
    <source>
        <dbReference type="ARBA" id="ARBA00008215"/>
    </source>
</evidence>
<dbReference type="InterPro" id="IPR013783">
    <property type="entry name" value="Ig-like_fold"/>
</dbReference>
<evidence type="ECO:0000313" key="12">
    <source>
        <dbReference type="RefSeq" id="XP_017689482.1"/>
    </source>
</evidence>
<organism evidence="11 13">
    <name type="scientific">Lepidothrix coronata</name>
    <name type="common">blue-crowned manakin</name>
    <dbReference type="NCBI Taxonomy" id="321398"/>
    <lineage>
        <taxon>Eukaryota</taxon>
        <taxon>Metazoa</taxon>
        <taxon>Chordata</taxon>
        <taxon>Craniata</taxon>
        <taxon>Vertebrata</taxon>
        <taxon>Euteleostomi</taxon>
        <taxon>Archelosauria</taxon>
        <taxon>Archosauria</taxon>
        <taxon>Dinosauria</taxon>
        <taxon>Saurischia</taxon>
        <taxon>Theropoda</taxon>
        <taxon>Coelurosauria</taxon>
        <taxon>Aves</taxon>
        <taxon>Neognathae</taxon>
        <taxon>Neoaves</taxon>
        <taxon>Telluraves</taxon>
        <taxon>Australaves</taxon>
        <taxon>Passeriformes</taxon>
        <taxon>Pipridae</taxon>
        <taxon>Lepidothrix</taxon>
    </lineage>
</organism>
<evidence type="ECO:0000313" key="14">
    <source>
        <dbReference type="RefSeq" id="XP_017689484.1"/>
    </source>
</evidence>
<evidence type="ECO:0000313" key="13">
    <source>
        <dbReference type="RefSeq" id="XP_017689483.1"/>
    </source>
</evidence>
<feature type="chain" id="PRO_5044637487" evidence="9">
    <location>
        <begin position="30"/>
        <end position="303"/>
    </location>
</feature>
<keyword evidence="7" id="KW-0325">Glycoprotein</keyword>
<dbReference type="Proteomes" id="UP000504624">
    <property type="component" value="Unplaced"/>
</dbReference>
<dbReference type="InterPro" id="IPR040012">
    <property type="entry name" value="CD200R"/>
</dbReference>
<name>A0A6J0IS41_9PASS</name>
<evidence type="ECO:0000256" key="6">
    <source>
        <dbReference type="ARBA" id="ARBA00023157"/>
    </source>
</evidence>
<accession>A0A6J0IS41</accession>
<gene>
    <name evidence="12 13 14" type="primary">LOC108506684</name>
</gene>
<dbReference type="RefSeq" id="XP_017689483.1">
    <property type="nucleotide sequence ID" value="XM_017833994.1"/>
</dbReference>
<dbReference type="Pfam" id="PF07686">
    <property type="entry name" value="V-set"/>
    <property type="match status" value="1"/>
</dbReference>
<evidence type="ECO:0000256" key="3">
    <source>
        <dbReference type="ARBA" id="ARBA00022692"/>
    </source>
</evidence>
<sequence>MKAGTNMKISGKTVYMFVLLTIIVMRSGGNNEVSVTVGDSSVLTCPLKPNINMLTWKIYPKVGGPCNLGYRADTNTTDRTNCSDSMNWKFRPDLGPVLEIKQVGIAQEGNYICELVTPEGNFHRTYHLTVLVPPRLSLFCDEHGKPVCEAAAGKPPAQVSWLLESNSSLEEESHDNGTVTVLSRLTACDTNVTDTTCMVFHPAGSWSESIACCPSDKKNSILYVSITLCLLSIMTFMAVIYYIKLHSNRLCHKTMPPETDPIQNDTMEVEPYTTYVQKENVIYNSVSDLTVGQNLPQELWPET</sequence>
<keyword evidence="6" id="KW-1015">Disulfide bond</keyword>
<feature type="transmembrane region" description="Helical" evidence="8">
    <location>
        <begin position="221"/>
        <end position="243"/>
    </location>
</feature>
<keyword evidence="11" id="KW-1185">Reference proteome</keyword>